<evidence type="ECO:0000256" key="1">
    <source>
        <dbReference type="SAM" id="MobiDB-lite"/>
    </source>
</evidence>
<reference evidence="2" key="1">
    <citation type="submission" date="2023-07" db="EMBL/GenBank/DDBJ databases">
        <title>Sequencing the genomes of 1000 actinobacteria strains.</title>
        <authorList>
            <person name="Klenk H.-P."/>
        </authorList>
    </citation>
    <scope>NUCLEOTIDE SEQUENCE</scope>
    <source>
        <strain evidence="2">DSM 44707</strain>
    </source>
</reference>
<sequence>MTYPDDLALRDGETPEADAAEQARPARYDDDPVERFSLSPDVNEADAAEQAFEVGLPDDDYR</sequence>
<dbReference type="AlphaFoldDB" id="A0AAE3YY67"/>
<dbReference type="Proteomes" id="UP001183643">
    <property type="component" value="Unassembled WGS sequence"/>
</dbReference>
<gene>
    <name evidence="2" type="ORF">J2S41_006954</name>
</gene>
<evidence type="ECO:0000313" key="3">
    <source>
        <dbReference type="Proteomes" id="UP001183643"/>
    </source>
</evidence>
<proteinExistence type="predicted"/>
<dbReference type="RefSeq" id="WP_310374397.1">
    <property type="nucleotide sequence ID" value="NZ_JAVDYB010000001.1"/>
</dbReference>
<accession>A0AAE3YY67</accession>
<organism evidence="2 3">
    <name type="scientific">Catenuloplanes atrovinosus</name>
    <dbReference type="NCBI Taxonomy" id="137266"/>
    <lineage>
        <taxon>Bacteria</taxon>
        <taxon>Bacillati</taxon>
        <taxon>Actinomycetota</taxon>
        <taxon>Actinomycetes</taxon>
        <taxon>Micromonosporales</taxon>
        <taxon>Micromonosporaceae</taxon>
        <taxon>Catenuloplanes</taxon>
    </lineage>
</organism>
<keyword evidence="3" id="KW-1185">Reference proteome</keyword>
<name>A0AAE3YY67_9ACTN</name>
<protein>
    <submittedName>
        <fullName evidence="2">Uncharacterized protein</fullName>
    </submittedName>
</protein>
<evidence type="ECO:0000313" key="2">
    <source>
        <dbReference type="EMBL" id="MDR7280176.1"/>
    </source>
</evidence>
<feature type="compositionally biased region" description="Basic and acidic residues" evidence="1">
    <location>
        <begin position="24"/>
        <end position="34"/>
    </location>
</feature>
<comment type="caution">
    <text evidence="2">The sequence shown here is derived from an EMBL/GenBank/DDBJ whole genome shotgun (WGS) entry which is preliminary data.</text>
</comment>
<feature type="region of interest" description="Disordered" evidence="1">
    <location>
        <begin position="1"/>
        <end position="62"/>
    </location>
</feature>
<dbReference type="EMBL" id="JAVDYB010000001">
    <property type="protein sequence ID" value="MDR7280176.1"/>
    <property type="molecule type" value="Genomic_DNA"/>
</dbReference>